<feature type="compositionally biased region" description="Polar residues" evidence="2">
    <location>
        <begin position="457"/>
        <end position="468"/>
    </location>
</feature>
<evidence type="ECO:0000256" key="1">
    <source>
        <dbReference type="SAM" id="Coils"/>
    </source>
</evidence>
<dbReference type="Ensembl" id="ENSACLT00000087553.1">
    <property type="protein sequence ID" value="ENSACLP00000066440.1"/>
    <property type="gene ID" value="ENSACLG00000005884.2"/>
</dbReference>
<feature type="region of interest" description="Disordered" evidence="2">
    <location>
        <begin position="450"/>
        <end position="474"/>
    </location>
</feature>
<reference evidence="3" key="1">
    <citation type="submission" date="2018-05" db="EMBL/GenBank/DDBJ databases">
        <authorList>
            <person name="Datahose"/>
        </authorList>
    </citation>
    <scope>NUCLEOTIDE SEQUENCE</scope>
</reference>
<dbReference type="Pfam" id="PF15718">
    <property type="entry name" value="MNR"/>
    <property type="match status" value="3"/>
</dbReference>
<dbReference type="Proteomes" id="UP000265100">
    <property type="component" value="Chromosome 14"/>
</dbReference>
<name>A0AAX7UC15_ASTCA</name>
<feature type="compositionally biased region" description="Basic and acidic residues" evidence="2">
    <location>
        <begin position="178"/>
        <end position="193"/>
    </location>
</feature>
<feature type="compositionally biased region" description="Polar residues" evidence="2">
    <location>
        <begin position="349"/>
        <end position="361"/>
    </location>
</feature>
<dbReference type="GO" id="GO:0034451">
    <property type="term" value="C:centriolar satellite"/>
    <property type="evidence" value="ECO:0007669"/>
    <property type="project" value="TreeGrafter"/>
</dbReference>
<feature type="coiled-coil region" evidence="1">
    <location>
        <begin position="292"/>
        <end position="320"/>
    </location>
</feature>
<sequence>MAINRLAAAHRGALRALQVFIHQLSDLSHSKVPPYSKELGQLIRQLSLCSAKVEVDQGSAVPETALDILQKLETLDSALSKQEMLIKMQAQACLPQRKSPHRSKSPTTAPRRPKLQGIARGPCKAKNPRRGLHDKRMASQKPKTTQQPLNRREVLRSGLESLVQQRELQRRSHTNTNSRKELPSQRKTAETIKHNQMQDTGFQQPTVSSRLRVSQLPQKEHSVPWIPTSPHSPPPQRSPQRGRPEPRCLFSPVKSSPDPPKQRPGGSLATEPGLSSQRKKEAQNEALRKAWLDKMTAQRLQELNQLSKEEAERIQRLRSEVVSPTQWAERAEQKARERIQPLLDEAQQIGESRNNRMNSPLRSRVPEQAAERAEESAEQLSEELLDDLLEDTARVAWTVRTDRQLQGMAQDMLQAPTLESMLLRMEEIQRDQEEVRRRFASITYSDPLYLKQPGPAGSQSHAPSSRPASPQPIRLTNPVLKQTSAADIVLEKPVMTGLADELLSEALADVAAEFQDVVEEYAEAVFTSEFLQPLRSPPASAAAFSGQ</sequence>
<evidence type="ECO:0000256" key="2">
    <source>
        <dbReference type="SAM" id="MobiDB-lite"/>
    </source>
</evidence>
<keyword evidence="4" id="KW-1185">Reference proteome</keyword>
<feature type="region of interest" description="Disordered" evidence="2">
    <location>
        <begin position="348"/>
        <end position="376"/>
    </location>
</feature>
<proteinExistence type="predicted"/>
<feature type="compositionally biased region" description="Polar residues" evidence="2">
    <location>
        <begin position="194"/>
        <end position="217"/>
    </location>
</feature>
<feature type="region of interest" description="Disordered" evidence="2">
    <location>
        <begin position="92"/>
        <end position="285"/>
    </location>
</feature>
<dbReference type="GO" id="GO:0071539">
    <property type="term" value="P:protein localization to centrosome"/>
    <property type="evidence" value="ECO:0007669"/>
    <property type="project" value="TreeGrafter"/>
</dbReference>
<dbReference type="PANTHER" id="PTHR15732:SF4">
    <property type="entry name" value="PROTEIN MOONRAKER"/>
    <property type="match status" value="1"/>
</dbReference>
<dbReference type="GO" id="GO:0007099">
    <property type="term" value="P:centriole replication"/>
    <property type="evidence" value="ECO:0007669"/>
    <property type="project" value="InterPro"/>
</dbReference>
<dbReference type="GeneTree" id="ENSGT00390000009714"/>
<protein>
    <submittedName>
        <fullName evidence="3">Uncharacterized protein</fullName>
    </submittedName>
</protein>
<evidence type="ECO:0000313" key="3">
    <source>
        <dbReference type="Ensembl" id="ENSACLP00000066440.1"/>
    </source>
</evidence>
<reference evidence="3" key="2">
    <citation type="submission" date="2025-08" db="UniProtKB">
        <authorList>
            <consortium name="Ensembl"/>
        </authorList>
    </citation>
    <scope>IDENTIFICATION</scope>
</reference>
<evidence type="ECO:0000313" key="4">
    <source>
        <dbReference type="Proteomes" id="UP000265100"/>
    </source>
</evidence>
<keyword evidence="1" id="KW-0175">Coiled coil</keyword>
<dbReference type="AlphaFoldDB" id="A0AAX7UC15"/>
<reference evidence="3" key="3">
    <citation type="submission" date="2025-09" db="UniProtKB">
        <authorList>
            <consortium name="Ensembl"/>
        </authorList>
    </citation>
    <scope>IDENTIFICATION</scope>
</reference>
<dbReference type="PANTHER" id="PTHR15732">
    <property type="entry name" value="PROTEIN MOONRAKER"/>
    <property type="match status" value="1"/>
</dbReference>
<dbReference type="InterPro" id="IPR031447">
    <property type="entry name" value="MNR"/>
</dbReference>
<organism evidence="3 4">
    <name type="scientific">Astatotilapia calliptera</name>
    <name type="common">Eastern happy</name>
    <name type="synonym">Chromis callipterus</name>
    <dbReference type="NCBI Taxonomy" id="8154"/>
    <lineage>
        <taxon>Eukaryota</taxon>
        <taxon>Metazoa</taxon>
        <taxon>Chordata</taxon>
        <taxon>Craniata</taxon>
        <taxon>Vertebrata</taxon>
        <taxon>Euteleostomi</taxon>
        <taxon>Actinopterygii</taxon>
        <taxon>Neopterygii</taxon>
        <taxon>Teleostei</taxon>
        <taxon>Neoteleostei</taxon>
        <taxon>Acanthomorphata</taxon>
        <taxon>Ovalentaria</taxon>
        <taxon>Cichlomorphae</taxon>
        <taxon>Cichliformes</taxon>
        <taxon>Cichlidae</taxon>
        <taxon>African cichlids</taxon>
        <taxon>Pseudocrenilabrinae</taxon>
        <taxon>Haplochromini</taxon>
        <taxon>Astatotilapia</taxon>
    </lineage>
</organism>
<accession>A0AAX7UC15</accession>